<keyword evidence="1" id="KW-0134">Cell wall</keyword>
<dbReference type="SUPFAM" id="SSF74853">
    <property type="entry name" value="Lamin A/C globular tail domain"/>
    <property type="match status" value="1"/>
</dbReference>
<organism evidence="10 11">
    <name type="scientific">Subtercola vilae</name>
    <dbReference type="NCBI Taxonomy" id="2056433"/>
    <lineage>
        <taxon>Bacteria</taxon>
        <taxon>Bacillati</taxon>
        <taxon>Actinomycetota</taxon>
        <taxon>Actinomycetes</taxon>
        <taxon>Micrococcales</taxon>
        <taxon>Microbacteriaceae</taxon>
        <taxon>Subtercola</taxon>
    </lineage>
</organism>
<evidence type="ECO:0000313" key="10">
    <source>
        <dbReference type="EMBL" id="TIH40386.1"/>
    </source>
</evidence>
<reference evidence="10 11" key="1">
    <citation type="journal article" date="2019" name="Microorganisms">
        <title>Systematic Affiliation and Genome Analysis of Subtercola vilae DB165(T) with Particular Emphasis on Cold Adaptation of an Isolate from a High-Altitude Cold Volcano Lake.</title>
        <authorList>
            <person name="Villalobos A.S."/>
            <person name="Wiese J."/>
            <person name="Imhoff J.F."/>
            <person name="Dorador C."/>
            <person name="Keller A."/>
            <person name="Hentschel U."/>
        </authorList>
    </citation>
    <scope>NUCLEOTIDE SEQUENCE [LARGE SCALE GENOMIC DNA]</scope>
    <source>
        <strain evidence="10 11">DB165</strain>
    </source>
</reference>
<dbReference type="RefSeq" id="WP_136640594.1">
    <property type="nucleotide sequence ID" value="NZ_QYRT01000003.1"/>
</dbReference>
<evidence type="ECO:0000256" key="1">
    <source>
        <dbReference type="ARBA" id="ARBA00022512"/>
    </source>
</evidence>
<feature type="signal peptide" evidence="7">
    <location>
        <begin position="1"/>
        <end position="30"/>
    </location>
</feature>
<protein>
    <recommendedName>
        <fullName evidence="12">LPXTG cell wall anchor domain-containing protein</fullName>
    </recommendedName>
</protein>
<dbReference type="InterPro" id="IPR036415">
    <property type="entry name" value="Lamin_tail_dom_sf"/>
</dbReference>
<keyword evidence="6" id="KW-0812">Transmembrane</keyword>
<keyword evidence="4" id="KW-0572">Peptidoglycan-anchor</keyword>
<keyword evidence="2" id="KW-0964">Secreted</keyword>
<evidence type="ECO:0000256" key="3">
    <source>
        <dbReference type="ARBA" id="ARBA00022729"/>
    </source>
</evidence>
<dbReference type="Gene3D" id="2.60.40.1260">
    <property type="entry name" value="Lamin Tail domain"/>
    <property type="match status" value="1"/>
</dbReference>
<evidence type="ECO:0000256" key="6">
    <source>
        <dbReference type="SAM" id="Phobius"/>
    </source>
</evidence>
<dbReference type="OrthoDB" id="5380360at2"/>
<evidence type="ECO:0008006" key="12">
    <source>
        <dbReference type="Google" id="ProtNLM"/>
    </source>
</evidence>
<keyword evidence="11" id="KW-1185">Reference proteome</keyword>
<dbReference type="AlphaFoldDB" id="A0A4T2CCJ5"/>
<dbReference type="PROSITE" id="PS51841">
    <property type="entry name" value="LTD"/>
    <property type="match status" value="1"/>
</dbReference>
<evidence type="ECO:0000256" key="2">
    <source>
        <dbReference type="ARBA" id="ARBA00022525"/>
    </source>
</evidence>
<proteinExistence type="predicted"/>
<feature type="compositionally biased region" description="Polar residues" evidence="5">
    <location>
        <begin position="500"/>
        <end position="510"/>
    </location>
</feature>
<keyword evidence="6" id="KW-0472">Membrane</keyword>
<dbReference type="EMBL" id="QYRT01000003">
    <property type="protein sequence ID" value="TIH40386.1"/>
    <property type="molecule type" value="Genomic_DNA"/>
</dbReference>
<name>A0A4T2CCJ5_9MICO</name>
<feature type="chain" id="PRO_5020784704" description="LPXTG cell wall anchor domain-containing protein" evidence="7">
    <location>
        <begin position="31"/>
        <end position="566"/>
    </location>
</feature>
<feature type="transmembrane region" description="Helical" evidence="6">
    <location>
        <begin position="540"/>
        <end position="560"/>
    </location>
</feature>
<dbReference type="Proteomes" id="UP000306192">
    <property type="component" value="Unassembled WGS sequence"/>
</dbReference>
<evidence type="ECO:0000313" key="11">
    <source>
        <dbReference type="Proteomes" id="UP000306192"/>
    </source>
</evidence>
<dbReference type="PROSITE" id="PS50847">
    <property type="entry name" value="GRAM_POS_ANCHORING"/>
    <property type="match status" value="1"/>
</dbReference>
<feature type="region of interest" description="Disordered" evidence="5">
    <location>
        <begin position="500"/>
        <end position="530"/>
    </location>
</feature>
<evidence type="ECO:0000256" key="7">
    <source>
        <dbReference type="SAM" id="SignalP"/>
    </source>
</evidence>
<feature type="domain" description="Gram-positive cocci surface proteins LPxTG" evidence="8">
    <location>
        <begin position="532"/>
        <end position="566"/>
    </location>
</feature>
<dbReference type="InterPro" id="IPR001322">
    <property type="entry name" value="Lamin_tail_dom"/>
</dbReference>
<evidence type="ECO:0000259" key="8">
    <source>
        <dbReference type="PROSITE" id="PS50847"/>
    </source>
</evidence>
<dbReference type="Pfam" id="PF00932">
    <property type="entry name" value="LTD"/>
    <property type="match status" value="1"/>
</dbReference>
<keyword evidence="3 7" id="KW-0732">Signal</keyword>
<comment type="caution">
    <text evidence="10">The sequence shown here is derived from an EMBL/GenBank/DDBJ whole genome shotgun (WGS) entry which is preliminary data.</text>
</comment>
<evidence type="ECO:0000259" key="9">
    <source>
        <dbReference type="PROSITE" id="PS51841"/>
    </source>
</evidence>
<evidence type="ECO:0000256" key="4">
    <source>
        <dbReference type="ARBA" id="ARBA00023088"/>
    </source>
</evidence>
<dbReference type="InterPro" id="IPR019931">
    <property type="entry name" value="LPXTG_anchor"/>
</dbReference>
<feature type="domain" description="LTD" evidence="9">
    <location>
        <begin position="26"/>
        <end position="128"/>
    </location>
</feature>
<accession>A0A4T2CCJ5</accession>
<evidence type="ECO:0000256" key="5">
    <source>
        <dbReference type="SAM" id="MobiDB-lite"/>
    </source>
</evidence>
<keyword evidence="6" id="KW-1133">Transmembrane helix</keyword>
<gene>
    <name evidence="10" type="ORF">D4765_02195</name>
</gene>
<sequence>MRHNWRPATVVLASLALAVPLLATVSPAAAATAALPTLAINEVDASGVPQDWIELKNTGSSPVDASGLILKDDKDSDRFDIPANTIVAAGGYVSFDVADAFGLGKGGDAARLYLSDNTTLVDSFTWASDSSPGSWGRCPDGTGAFAVNATKTKGAANDCGTPTPPVTTPVTPPGGVSDALPWPGASSVSTASVKNFFGTNLSGLSYELGAAGAPDTLWAVRNGPSTLYRLQQSGTDWVTATDNGWGAGKSLHYVDGTGDPDAEGVVHTSAGTFVSTERDNSNNKISRPAVLRYDTTPSGTSLNASMEWNLVSDLPVVGANLGLEGIAFVPDSYLTAKGFVDEKTGATYSPATYANHGDGLYFVGLEGTGSIYAYALDQTDGTKFTRVATIKSGFPSIMEVQFDAEKSAVWAVCDNTCGGQYALLDIAATGTNAGHFAVTTVYNRPTGMGDFNNEGFVTAPQALCINGVKPAFWADDDQDNGYSLRQGTIDCVAASVPTDPATTPVTSVTSGADAAAAPGRTSTGTTGSAKALAATGSEPALPGAAALLVLLAGAAGLVVARRRRRA</sequence>